<keyword evidence="2" id="KW-0472">Membrane</keyword>
<reference evidence="3 4" key="1">
    <citation type="journal article" date="2015" name="Genome Biol. Evol.">
        <title>Functionally Structured Genomes in Lactobacillus kunkeei Colonizing the Honey Crop and Food Products of Honeybees and Stingless Bees.</title>
        <authorList>
            <person name="Tamarit D."/>
            <person name="Ellegaard K.M."/>
            <person name="Wikander J."/>
            <person name="Olofsson T."/>
            <person name="Vasquez A."/>
            <person name="Andersson S.G."/>
        </authorList>
    </citation>
    <scope>NUCLEOTIDE SEQUENCE [LARGE SCALE GENOMIC DNA]</scope>
    <source>
        <strain evidence="3 4">LMbo</strain>
    </source>
</reference>
<feature type="transmembrane region" description="Helical" evidence="2">
    <location>
        <begin position="36"/>
        <end position="57"/>
    </location>
</feature>
<dbReference type="AlphaFoldDB" id="A0A0N8II32"/>
<evidence type="ECO:0000256" key="1">
    <source>
        <dbReference type="SAM" id="MobiDB-lite"/>
    </source>
</evidence>
<evidence type="ECO:0000313" key="3">
    <source>
        <dbReference type="EMBL" id="KPN83471.1"/>
    </source>
</evidence>
<dbReference type="Proteomes" id="UP000050269">
    <property type="component" value="Unassembled WGS sequence"/>
</dbReference>
<proteinExistence type="predicted"/>
<dbReference type="EMBL" id="JXDF01000012">
    <property type="protein sequence ID" value="KPN83471.1"/>
    <property type="molecule type" value="Genomic_DNA"/>
</dbReference>
<dbReference type="PATRIC" id="fig|148814.13.peg.473"/>
<keyword evidence="2" id="KW-1133">Transmembrane helix</keyword>
<gene>
    <name evidence="3" type="ORF">RZ78_09400</name>
</gene>
<name>A0A0N8II32_9LACO</name>
<feature type="transmembrane region" description="Helical" evidence="2">
    <location>
        <begin position="63"/>
        <end position="84"/>
    </location>
</feature>
<feature type="transmembrane region" description="Helical" evidence="2">
    <location>
        <begin position="6"/>
        <end position="24"/>
    </location>
</feature>
<evidence type="ECO:0000313" key="4">
    <source>
        <dbReference type="Proteomes" id="UP000050269"/>
    </source>
</evidence>
<feature type="region of interest" description="Disordered" evidence="1">
    <location>
        <begin position="286"/>
        <end position="322"/>
    </location>
</feature>
<feature type="transmembrane region" description="Helical" evidence="2">
    <location>
        <begin position="104"/>
        <end position="123"/>
    </location>
</feature>
<keyword evidence="2" id="KW-0812">Transmembrane</keyword>
<feature type="compositionally biased region" description="Low complexity" evidence="1">
    <location>
        <begin position="305"/>
        <end position="314"/>
    </location>
</feature>
<sequence>MSNLNLLLIFLSWGMNSYILYQYIKKRVNKINALDSHLYSLMSCALILFLLKELFFFLKIHSLINVIMLIVLDIALIGLMGTFFVNRLRINTKEVFGIAHPKRYFGCAALAFFFIFMLTVTTLPDTFSNADSNDTTTHHQKKSSDLSSHKKKENTFKVYKVNIKSISENGSHDYLKVSGTTKAPNSSKIFVSTDNKTNPDTTTDAFNNSDEDGLATVKNNKFDAYVSINYISSDTDYKVGSQLRFLISSFDGIKHDASDDFTDDQLSKLVDASTIGTYKITKAIHKQFKPENEDTDSKDKKSDTNKTNSSVDDSNSYDDDSN</sequence>
<comment type="caution">
    <text evidence="3">The sequence shown here is derived from an EMBL/GenBank/DDBJ whole genome shotgun (WGS) entry which is preliminary data.</text>
</comment>
<organism evidence="3 4">
    <name type="scientific">Apilactobacillus kunkeei</name>
    <dbReference type="NCBI Taxonomy" id="148814"/>
    <lineage>
        <taxon>Bacteria</taxon>
        <taxon>Bacillati</taxon>
        <taxon>Bacillota</taxon>
        <taxon>Bacilli</taxon>
        <taxon>Lactobacillales</taxon>
        <taxon>Lactobacillaceae</taxon>
        <taxon>Apilactobacillus</taxon>
    </lineage>
</organism>
<feature type="compositionally biased region" description="Basic and acidic residues" evidence="1">
    <location>
        <begin position="288"/>
        <end position="304"/>
    </location>
</feature>
<protein>
    <submittedName>
        <fullName evidence="3">Uncharacterized protein</fullName>
    </submittedName>
</protein>
<evidence type="ECO:0000256" key="2">
    <source>
        <dbReference type="SAM" id="Phobius"/>
    </source>
</evidence>
<accession>A0A0N8II32</accession>